<evidence type="ECO:0000313" key="12">
    <source>
        <dbReference type="EMBL" id="TGE20719.1"/>
    </source>
</evidence>
<evidence type="ECO:0000256" key="8">
    <source>
        <dbReference type="ARBA" id="ARBA00022989"/>
    </source>
</evidence>
<keyword evidence="9" id="KW-0472">Membrane</keyword>
<evidence type="ECO:0000256" key="7">
    <source>
        <dbReference type="ARBA" id="ARBA00022927"/>
    </source>
</evidence>
<organism evidence="12 13">
    <name type="scientific">Hymenobacter aquaticus</name>
    <dbReference type="NCBI Taxonomy" id="1867101"/>
    <lineage>
        <taxon>Bacteria</taxon>
        <taxon>Pseudomonadati</taxon>
        <taxon>Bacteroidota</taxon>
        <taxon>Cytophagia</taxon>
        <taxon>Cytophagales</taxon>
        <taxon>Hymenobacteraceae</taxon>
        <taxon>Hymenobacter</taxon>
    </lineage>
</organism>
<evidence type="ECO:0000256" key="6">
    <source>
        <dbReference type="ARBA" id="ARBA00022692"/>
    </source>
</evidence>
<dbReference type="EMBL" id="SRLC01000003">
    <property type="protein sequence ID" value="TGE20719.1"/>
    <property type="molecule type" value="Genomic_DNA"/>
</dbReference>
<comment type="subcellular location">
    <subcellularLocation>
        <location evidence="1">Cell inner membrane</location>
        <topology evidence="1">Single-pass membrane protein</topology>
        <orientation evidence="1">Periplasmic side</orientation>
    </subcellularLocation>
</comment>
<dbReference type="Gene3D" id="3.30.1150.10">
    <property type="match status" value="1"/>
</dbReference>
<keyword evidence="4" id="KW-1003">Cell membrane</keyword>
<feature type="signal peptide" evidence="10">
    <location>
        <begin position="1"/>
        <end position="23"/>
    </location>
</feature>
<evidence type="ECO:0000259" key="11">
    <source>
        <dbReference type="Pfam" id="PF03544"/>
    </source>
</evidence>
<dbReference type="GO" id="GO:0055085">
    <property type="term" value="P:transmembrane transport"/>
    <property type="evidence" value="ECO:0007669"/>
    <property type="project" value="InterPro"/>
</dbReference>
<sequence>MLLPLHTQLLGATLFLLPVAATAQHSYNRWEAQPPAPVAKPARPAATPSPARRTEVVTVVSTADSAAIATGKVSRVERVEIMPEFPGGSYNYQHYVRKNLKRPKGPRQTGVVQVTFTVLKSGAVADAHVKPGNGIDAAHDAAAVDLMSKAPRFTPGRREGGIADMEVTYPVEFR</sequence>
<dbReference type="GO" id="GO:0015031">
    <property type="term" value="P:protein transport"/>
    <property type="evidence" value="ECO:0007669"/>
    <property type="project" value="UniProtKB-KW"/>
</dbReference>
<evidence type="ECO:0000256" key="3">
    <source>
        <dbReference type="ARBA" id="ARBA00022448"/>
    </source>
</evidence>
<keyword evidence="5" id="KW-0997">Cell inner membrane</keyword>
<dbReference type="InterPro" id="IPR051045">
    <property type="entry name" value="TonB-dependent_transducer"/>
</dbReference>
<comment type="similarity">
    <text evidence="2">Belongs to the TonB family.</text>
</comment>
<keyword evidence="13" id="KW-1185">Reference proteome</keyword>
<keyword evidence="10" id="KW-0732">Signal</keyword>
<protein>
    <submittedName>
        <fullName evidence="12">TonB family protein</fullName>
    </submittedName>
</protein>
<evidence type="ECO:0000256" key="1">
    <source>
        <dbReference type="ARBA" id="ARBA00004383"/>
    </source>
</evidence>
<comment type="caution">
    <text evidence="12">The sequence shown here is derived from an EMBL/GenBank/DDBJ whole genome shotgun (WGS) entry which is preliminary data.</text>
</comment>
<evidence type="ECO:0000256" key="4">
    <source>
        <dbReference type="ARBA" id="ARBA00022475"/>
    </source>
</evidence>
<gene>
    <name evidence="12" type="ORF">E5K00_22305</name>
</gene>
<dbReference type="Proteomes" id="UP000297549">
    <property type="component" value="Unassembled WGS sequence"/>
</dbReference>
<proteinExistence type="inferred from homology"/>
<keyword evidence="3" id="KW-0813">Transport</keyword>
<dbReference type="PANTHER" id="PTHR33446:SF2">
    <property type="entry name" value="PROTEIN TONB"/>
    <property type="match status" value="1"/>
</dbReference>
<evidence type="ECO:0000313" key="13">
    <source>
        <dbReference type="Proteomes" id="UP000297549"/>
    </source>
</evidence>
<dbReference type="RefSeq" id="WP_135465517.1">
    <property type="nucleotide sequence ID" value="NZ_SRLC01000003.1"/>
</dbReference>
<feature type="chain" id="PRO_5021426476" evidence="10">
    <location>
        <begin position="24"/>
        <end position="174"/>
    </location>
</feature>
<dbReference type="PANTHER" id="PTHR33446">
    <property type="entry name" value="PROTEIN TONB-RELATED"/>
    <property type="match status" value="1"/>
</dbReference>
<accession>A0A4Z0PTU7</accession>
<dbReference type="InterPro" id="IPR037682">
    <property type="entry name" value="TonB_C"/>
</dbReference>
<dbReference type="GO" id="GO:0031992">
    <property type="term" value="F:energy transducer activity"/>
    <property type="evidence" value="ECO:0007669"/>
    <property type="project" value="TreeGrafter"/>
</dbReference>
<dbReference type="InterPro" id="IPR006260">
    <property type="entry name" value="TonB/TolA_C"/>
</dbReference>
<evidence type="ECO:0000256" key="5">
    <source>
        <dbReference type="ARBA" id="ARBA00022519"/>
    </source>
</evidence>
<dbReference type="AlphaFoldDB" id="A0A4Z0PTU7"/>
<reference evidence="12 13" key="1">
    <citation type="submission" date="2019-04" db="EMBL/GenBank/DDBJ databases">
        <authorList>
            <person name="Feng G."/>
            <person name="Zhang J."/>
            <person name="Zhu H."/>
        </authorList>
    </citation>
    <scope>NUCLEOTIDE SEQUENCE [LARGE SCALE GENOMIC DNA]</scope>
    <source>
        <strain evidence="12 13">JCM 31653</strain>
    </source>
</reference>
<dbReference type="NCBIfam" id="TIGR01352">
    <property type="entry name" value="tonB_Cterm"/>
    <property type="match status" value="1"/>
</dbReference>
<dbReference type="GO" id="GO:0098797">
    <property type="term" value="C:plasma membrane protein complex"/>
    <property type="evidence" value="ECO:0007669"/>
    <property type="project" value="TreeGrafter"/>
</dbReference>
<dbReference type="OrthoDB" id="883427at2"/>
<evidence type="ECO:0000256" key="9">
    <source>
        <dbReference type="ARBA" id="ARBA00023136"/>
    </source>
</evidence>
<keyword evidence="8" id="KW-1133">Transmembrane helix</keyword>
<evidence type="ECO:0000256" key="10">
    <source>
        <dbReference type="SAM" id="SignalP"/>
    </source>
</evidence>
<dbReference type="Pfam" id="PF03544">
    <property type="entry name" value="TonB_C"/>
    <property type="match status" value="1"/>
</dbReference>
<keyword evidence="7" id="KW-0653">Protein transport</keyword>
<evidence type="ECO:0000256" key="2">
    <source>
        <dbReference type="ARBA" id="ARBA00006555"/>
    </source>
</evidence>
<dbReference type="SUPFAM" id="SSF74653">
    <property type="entry name" value="TolA/TonB C-terminal domain"/>
    <property type="match status" value="1"/>
</dbReference>
<name>A0A4Z0PTU7_9BACT</name>
<feature type="domain" description="TonB C-terminal" evidence="11">
    <location>
        <begin position="107"/>
        <end position="174"/>
    </location>
</feature>
<keyword evidence="6" id="KW-0812">Transmembrane</keyword>